<sequence length="215" mass="24673">MACIWITMLFINNVRSSSIFITFIGIDRLLAVVYPLRTRHLRTTSNAWKSSVLIWTSVVMVNIPESFGFKRYLDSGKDDTCFEFYRKSGQSLTGLVYLQPVLVCTLLAVNIVTTALVSWTLRRHLTDSAKVNKKMNVMLIFAMNLIMFIIFFLPVSLVVISEDWRPFFMPLSCLASVNCCLDPLLYYFSLDGFWKKKEEIDTSQGQVALNSYDLN</sequence>
<evidence type="ECO:0000313" key="11">
    <source>
        <dbReference type="EMBL" id="CAK6965405.1"/>
    </source>
</evidence>
<evidence type="ECO:0000256" key="5">
    <source>
        <dbReference type="ARBA" id="ARBA00023136"/>
    </source>
</evidence>
<dbReference type="Proteomes" id="UP001314229">
    <property type="component" value="Unassembled WGS sequence"/>
</dbReference>
<keyword evidence="3 9" id="KW-1133">Transmembrane helix</keyword>
<evidence type="ECO:0000256" key="7">
    <source>
        <dbReference type="ARBA" id="ARBA00023180"/>
    </source>
</evidence>
<reference evidence="11 12" key="1">
    <citation type="submission" date="2024-01" db="EMBL/GenBank/DDBJ databases">
        <authorList>
            <person name="Alioto T."/>
            <person name="Alioto T."/>
            <person name="Gomez Garrido J."/>
        </authorList>
    </citation>
    <scope>NUCLEOTIDE SEQUENCE [LARGE SCALE GENOMIC DNA]</scope>
</reference>
<name>A0AAV1P207_SCOSC</name>
<evidence type="ECO:0000256" key="1">
    <source>
        <dbReference type="ARBA" id="ARBA00004141"/>
    </source>
</evidence>
<keyword evidence="7" id="KW-0325">Glycoprotein</keyword>
<proteinExistence type="predicted"/>
<dbReference type="SUPFAM" id="SSF81321">
    <property type="entry name" value="Family A G protein-coupled receptor-like"/>
    <property type="match status" value="1"/>
</dbReference>
<dbReference type="Gene3D" id="1.20.1070.10">
    <property type="entry name" value="Rhodopsin 7-helix transmembrane proteins"/>
    <property type="match status" value="1"/>
</dbReference>
<evidence type="ECO:0000256" key="2">
    <source>
        <dbReference type="ARBA" id="ARBA00022692"/>
    </source>
</evidence>
<gene>
    <name evidence="11" type="ORF">FSCOSCO3_A001958</name>
</gene>
<organism evidence="11 12">
    <name type="scientific">Scomber scombrus</name>
    <name type="common">Atlantic mackerel</name>
    <name type="synonym">Scomber vernalis</name>
    <dbReference type="NCBI Taxonomy" id="13677"/>
    <lineage>
        <taxon>Eukaryota</taxon>
        <taxon>Metazoa</taxon>
        <taxon>Chordata</taxon>
        <taxon>Craniata</taxon>
        <taxon>Vertebrata</taxon>
        <taxon>Euteleostomi</taxon>
        <taxon>Actinopterygii</taxon>
        <taxon>Neopterygii</taxon>
        <taxon>Teleostei</taxon>
        <taxon>Neoteleostei</taxon>
        <taxon>Acanthomorphata</taxon>
        <taxon>Pelagiaria</taxon>
        <taxon>Scombriformes</taxon>
        <taxon>Scombridae</taxon>
        <taxon>Scomber</taxon>
    </lineage>
</organism>
<evidence type="ECO:0000256" key="9">
    <source>
        <dbReference type="SAM" id="Phobius"/>
    </source>
</evidence>
<comment type="subcellular location">
    <subcellularLocation>
        <location evidence="1">Membrane</location>
        <topology evidence="1">Multi-pass membrane protein</topology>
    </subcellularLocation>
</comment>
<evidence type="ECO:0000256" key="3">
    <source>
        <dbReference type="ARBA" id="ARBA00022989"/>
    </source>
</evidence>
<dbReference type="PANTHER" id="PTHR24232">
    <property type="entry name" value="G-PROTEIN COUPLED RECEPTOR"/>
    <property type="match status" value="1"/>
</dbReference>
<comment type="caution">
    <text evidence="11">The sequence shown here is derived from an EMBL/GenBank/DDBJ whole genome shotgun (WGS) entry which is preliminary data.</text>
</comment>
<keyword evidence="12" id="KW-1185">Reference proteome</keyword>
<keyword evidence="5 9" id="KW-0472">Membrane</keyword>
<evidence type="ECO:0000256" key="4">
    <source>
        <dbReference type="ARBA" id="ARBA00023040"/>
    </source>
</evidence>
<keyword evidence="8" id="KW-0807">Transducer</keyword>
<dbReference type="GO" id="GO:0007200">
    <property type="term" value="P:phospholipase C-activating G protein-coupled receptor signaling pathway"/>
    <property type="evidence" value="ECO:0007669"/>
    <property type="project" value="TreeGrafter"/>
</dbReference>
<feature type="transmembrane region" description="Helical" evidence="9">
    <location>
        <begin position="96"/>
        <end position="117"/>
    </location>
</feature>
<dbReference type="PRINTS" id="PR00237">
    <property type="entry name" value="GPCRRHODOPSN"/>
</dbReference>
<evidence type="ECO:0000259" key="10">
    <source>
        <dbReference type="PROSITE" id="PS50262"/>
    </source>
</evidence>
<dbReference type="InterPro" id="IPR000276">
    <property type="entry name" value="GPCR_Rhodpsn"/>
</dbReference>
<feature type="transmembrane region" description="Helical" evidence="9">
    <location>
        <begin position="137"/>
        <end position="161"/>
    </location>
</feature>
<evidence type="ECO:0000313" key="12">
    <source>
        <dbReference type="Proteomes" id="UP001314229"/>
    </source>
</evidence>
<dbReference type="GO" id="GO:0005886">
    <property type="term" value="C:plasma membrane"/>
    <property type="evidence" value="ECO:0007669"/>
    <property type="project" value="TreeGrafter"/>
</dbReference>
<keyword evidence="2 9" id="KW-0812">Transmembrane</keyword>
<evidence type="ECO:0000256" key="6">
    <source>
        <dbReference type="ARBA" id="ARBA00023170"/>
    </source>
</evidence>
<keyword evidence="4" id="KW-0297">G-protein coupled receptor</keyword>
<dbReference type="Pfam" id="PF00001">
    <property type="entry name" value="7tm_1"/>
    <property type="match status" value="1"/>
</dbReference>
<dbReference type="PANTHER" id="PTHR24232:SF90">
    <property type="entry name" value="LYSOPHOSPHATIDIC ACID RECEPTOR 5B"/>
    <property type="match status" value="1"/>
</dbReference>
<protein>
    <submittedName>
        <fullName evidence="11">Lysophosphatidic acid receptor 6-like</fullName>
    </submittedName>
</protein>
<accession>A0AAV1P207</accession>
<feature type="transmembrane region" description="Helical" evidence="9">
    <location>
        <begin position="46"/>
        <end position="63"/>
    </location>
</feature>
<dbReference type="GO" id="GO:0070915">
    <property type="term" value="F:lysophosphatidic acid receptor activity"/>
    <property type="evidence" value="ECO:0007669"/>
    <property type="project" value="TreeGrafter"/>
</dbReference>
<dbReference type="PROSITE" id="PS50262">
    <property type="entry name" value="G_PROTEIN_RECEP_F1_2"/>
    <property type="match status" value="1"/>
</dbReference>
<dbReference type="EMBL" id="CAWUFR010000083">
    <property type="protein sequence ID" value="CAK6965405.1"/>
    <property type="molecule type" value="Genomic_DNA"/>
</dbReference>
<dbReference type="GO" id="GO:0035025">
    <property type="term" value="P:positive regulation of Rho protein signal transduction"/>
    <property type="evidence" value="ECO:0007669"/>
    <property type="project" value="TreeGrafter"/>
</dbReference>
<evidence type="ECO:0000256" key="8">
    <source>
        <dbReference type="ARBA" id="ARBA00023224"/>
    </source>
</evidence>
<keyword evidence="6 11" id="KW-0675">Receptor</keyword>
<dbReference type="InterPro" id="IPR017452">
    <property type="entry name" value="GPCR_Rhodpsn_7TM"/>
</dbReference>
<dbReference type="AlphaFoldDB" id="A0AAV1P207"/>
<feature type="domain" description="G-protein coupled receptors family 1 profile" evidence="10">
    <location>
        <begin position="1"/>
        <end position="186"/>
    </location>
</feature>